<keyword evidence="2" id="KW-0694">RNA-binding</keyword>
<comment type="caution">
    <text evidence="3">The sequence shown here is derived from an EMBL/GenBank/DDBJ whole genome shotgun (WGS) entry which is preliminary data.</text>
</comment>
<feature type="binding site" evidence="2">
    <location>
        <position position="102"/>
    </location>
    <ligand>
        <name>ATP</name>
        <dbReference type="ChEBI" id="CHEBI:30616"/>
    </ligand>
</feature>
<accession>A0ABR9ZMM9</accession>
<dbReference type="InterPro" id="IPR014729">
    <property type="entry name" value="Rossmann-like_a/b/a_fold"/>
</dbReference>
<comment type="subcellular location">
    <subcellularLocation>
        <location evidence="2">Cytoplasm</location>
    </subcellularLocation>
</comment>
<dbReference type="SUPFAM" id="SSF52374">
    <property type="entry name" value="Nucleotidylyl transferase"/>
    <property type="match status" value="1"/>
</dbReference>
<dbReference type="Pfam" id="PF05636">
    <property type="entry name" value="HIGH_NTase1"/>
    <property type="match status" value="1"/>
</dbReference>
<dbReference type="PANTHER" id="PTHR37825:SF1">
    <property type="entry name" value="TRNA(MET) CYTIDINE ACETATE LIGASE"/>
    <property type="match status" value="1"/>
</dbReference>
<sequence length="404" mass="45169">MKIIAIIAEYNPFHNGHMYQLQKSVQETGANGVIAIMSGNFVQRGHPAFWDKWTRTELALAAGVNLIIELPVFFATASAEQFGFGAIKLLNDTHVVSQLCFGTENTDQHAFDKIASILANEPPEFKQALASALAQGLSFPAAREKALKAILDIDTIPNTSNSILGLEYFKAIKKLNSPIEPHLTKRVGSGYNDEKLNIGFSSATAIRKAYFDALKKQESFDFGDVLPQNCNDYLRQVQPAALSVEHFQDILLYKLRSSSTLELSKFREVTEGLEYKIKAHALKARTYNELIEGLKSKRYTATKISRMLNNILLNIPKDFDGTKHLNYLRVLGFDPTGQKILKMIKDNSELNLITNLNHIPYSLKENPLLSMDCLATDVYALGYKSTPDRQGAKDLTKSIIIRRP</sequence>
<dbReference type="InterPro" id="IPR008513">
    <property type="entry name" value="tRNA(Met)_cyd_acetate_ligase"/>
</dbReference>
<feature type="binding site" evidence="2">
    <location>
        <position position="186"/>
    </location>
    <ligand>
        <name>ATP</name>
        <dbReference type="ChEBI" id="CHEBI:30616"/>
    </ligand>
</feature>
<dbReference type="Proteomes" id="UP000614200">
    <property type="component" value="Unassembled WGS sequence"/>
</dbReference>
<keyword evidence="2" id="KW-0820">tRNA-binding</keyword>
<comment type="similarity">
    <text evidence="2">Belongs to the TmcAL family.</text>
</comment>
<dbReference type="EMBL" id="JADKNH010000001">
    <property type="protein sequence ID" value="MBF4691694.1"/>
    <property type="molecule type" value="Genomic_DNA"/>
</dbReference>
<keyword evidence="4" id="KW-1185">Reference proteome</keyword>
<keyword evidence="2" id="KW-0067">ATP-binding</keyword>
<evidence type="ECO:0000256" key="1">
    <source>
        <dbReference type="ARBA" id="ARBA00022694"/>
    </source>
</evidence>
<keyword evidence="1 2" id="KW-0819">tRNA processing</keyword>
<protein>
    <recommendedName>
        <fullName evidence="2">tRNA(Met) cytidine acetate ligase</fullName>
        <ecNumber evidence="2">6.3.4.-</ecNumber>
    </recommendedName>
</protein>
<evidence type="ECO:0000313" key="3">
    <source>
        <dbReference type="EMBL" id="MBF4691694.1"/>
    </source>
</evidence>
<feature type="binding site" evidence="2">
    <location>
        <begin position="7"/>
        <end position="20"/>
    </location>
    <ligand>
        <name>ATP</name>
        <dbReference type="ChEBI" id="CHEBI:30616"/>
    </ligand>
</feature>
<dbReference type="NCBIfam" id="NF010191">
    <property type="entry name" value="PRK13670.1"/>
    <property type="match status" value="1"/>
</dbReference>
<gene>
    <name evidence="2" type="primary">tmcAL</name>
    <name evidence="3" type="ORF">ISU02_01115</name>
</gene>
<evidence type="ECO:0000256" key="2">
    <source>
        <dbReference type="HAMAP-Rule" id="MF_01539"/>
    </source>
</evidence>
<keyword evidence="2" id="KW-0547">Nucleotide-binding</keyword>
<dbReference type="Gene3D" id="3.40.50.620">
    <property type="entry name" value="HUPs"/>
    <property type="match status" value="1"/>
</dbReference>
<comment type="catalytic activity">
    <reaction evidence="2">
        <text>cytidine(34) in elongator tRNA(Met) + acetate + ATP = N(4)-acetylcytidine(34) in elongator tRNA(Met) + AMP + diphosphate</text>
        <dbReference type="Rhea" id="RHEA:58144"/>
        <dbReference type="Rhea" id="RHEA-COMP:10693"/>
        <dbReference type="Rhea" id="RHEA-COMP:10694"/>
        <dbReference type="ChEBI" id="CHEBI:30089"/>
        <dbReference type="ChEBI" id="CHEBI:30616"/>
        <dbReference type="ChEBI" id="CHEBI:33019"/>
        <dbReference type="ChEBI" id="CHEBI:74900"/>
        <dbReference type="ChEBI" id="CHEBI:82748"/>
        <dbReference type="ChEBI" id="CHEBI:456215"/>
    </reaction>
</comment>
<keyword evidence="2" id="KW-0963">Cytoplasm</keyword>
<comment type="caution">
    <text evidence="2">Lacks conserved residue(s) required for the propagation of feature annotation.</text>
</comment>
<comment type="function">
    <text evidence="2">Catalyzes the formation of N(4)-acetylcytidine (ac(4)C) at the wobble position of elongator tRNA(Met), using acetate and ATP as substrates. First activates an acetate ion to form acetyladenylate (Ac-AMP) and then transfers the acetyl group to tRNA to form ac(4)C34.</text>
</comment>
<reference evidence="3 4" key="1">
    <citation type="submission" date="2020-11" db="EMBL/GenBank/DDBJ databases">
        <title>Fusibacter basophilias sp. nov.</title>
        <authorList>
            <person name="Qiu D."/>
        </authorList>
    </citation>
    <scope>NUCLEOTIDE SEQUENCE [LARGE SCALE GENOMIC DNA]</scope>
    <source>
        <strain evidence="3 4">Q10-2</strain>
    </source>
</reference>
<keyword evidence="2" id="KW-0436">Ligase</keyword>
<feature type="binding site" evidence="2">
    <location>
        <position position="161"/>
    </location>
    <ligand>
        <name>ATP</name>
        <dbReference type="ChEBI" id="CHEBI:30616"/>
    </ligand>
</feature>
<proteinExistence type="inferred from homology"/>
<evidence type="ECO:0000313" key="4">
    <source>
        <dbReference type="Proteomes" id="UP000614200"/>
    </source>
</evidence>
<organism evidence="3 4">
    <name type="scientific">Fusibacter ferrireducens</name>
    <dbReference type="NCBI Taxonomy" id="2785058"/>
    <lineage>
        <taxon>Bacteria</taxon>
        <taxon>Bacillati</taxon>
        <taxon>Bacillota</taxon>
        <taxon>Clostridia</taxon>
        <taxon>Eubacteriales</taxon>
        <taxon>Eubacteriales Family XII. Incertae Sedis</taxon>
        <taxon>Fusibacter</taxon>
    </lineage>
</organism>
<dbReference type="PANTHER" id="PTHR37825">
    <property type="entry name" value="TRNA(MET) CYTIDINE ACETATE LIGASE"/>
    <property type="match status" value="1"/>
</dbReference>
<name>A0ABR9ZMM9_9FIRM</name>
<dbReference type="EC" id="6.3.4.-" evidence="2"/>
<dbReference type="HAMAP" id="MF_01539">
    <property type="entry name" value="TmcAL"/>
    <property type="match status" value="1"/>
</dbReference>
<dbReference type="RefSeq" id="WP_194699940.1">
    <property type="nucleotide sequence ID" value="NZ_JADKNH010000001.1"/>
</dbReference>